<gene>
    <name evidence="2" type="ORF">ACFSYH_03980</name>
</gene>
<sequence>MTQPRHNDANLTQIFKYTAIVTALMAVFNAVFSQWILVVFFAIIAIATGVVAWKKTQNEQRATLGREDSGLQERR</sequence>
<dbReference type="Proteomes" id="UP001597391">
    <property type="component" value="Unassembled WGS sequence"/>
</dbReference>
<evidence type="ECO:0000313" key="2">
    <source>
        <dbReference type="EMBL" id="MFD2839726.1"/>
    </source>
</evidence>
<keyword evidence="1" id="KW-0472">Membrane</keyword>
<name>A0ABW5XER7_9MICO</name>
<evidence type="ECO:0000256" key="1">
    <source>
        <dbReference type="SAM" id="Phobius"/>
    </source>
</evidence>
<comment type="caution">
    <text evidence="2">The sequence shown here is derived from an EMBL/GenBank/DDBJ whole genome shotgun (WGS) entry which is preliminary data.</text>
</comment>
<keyword evidence="3" id="KW-1185">Reference proteome</keyword>
<proteinExistence type="predicted"/>
<keyword evidence="1" id="KW-0812">Transmembrane</keyword>
<protein>
    <recommendedName>
        <fullName evidence="4">Secreted protein</fullName>
    </recommendedName>
</protein>
<dbReference type="EMBL" id="JBHUOP010000002">
    <property type="protein sequence ID" value="MFD2839726.1"/>
    <property type="molecule type" value="Genomic_DNA"/>
</dbReference>
<keyword evidence="1" id="KW-1133">Transmembrane helix</keyword>
<feature type="transmembrane region" description="Helical" evidence="1">
    <location>
        <begin position="20"/>
        <end position="53"/>
    </location>
</feature>
<organism evidence="2 3">
    <name type="scientific">Populibacterium corticicola</name>
    <dbReference type="NCBI Taxonomy" id="1812826"/>
    <lineage>
        <taxon>Bacteria</taxon>
        <taxon>Bacillati</taxon>
        <taxon>Actinomycetota</taxon>
        <taxon>Actinomycetes</taxon>
        <taxon>Micrococcales</taxon>
        <taxon>Jonesiaceae</taxon>
        <taxon>Populibacterium</taxon>
    </lineage>
</organism>
<evidence type="ECO:0000313" key="3">
    <source>
        <dbReference type="Proteomes" id="UP001597391"/>
    </source>
</evidence>
<dbReference type="RefSeq" id="WP_377465273.1">
    <property type="nucleotide sequence ID" value="NZ_JBHUOP010000002.1"/>
</dbReference>
<accession>A0ABW5XER7</accession>
<evidence type="ECO:0008006" key="4">
    <source>
        <dbReference type="Google" id="ProtNLM"/>
    </source>
</evidence>
<reference evidence="3" key="1">
    <citation type="journal article" date="2019" name="Int. J. Syst. Evol. Microbiol.">
        <title>The Global Catalogue of Microorganisms (GCM) 10K type strain sequencing project: providing services to taxonomists for standard genome sequencing and annotation.</title>
        <authorList>
            <consortium name="The Broad Institute Genomics Platform"/>
            <consortium name="The Broad Institute Genome Sequencing Center for Infectious Disease"/>
            <person name="Wu L."/>
            <person name="Ma J."/>
        </authorList>
    </citation>
    <scope>NUCLEOTIDE SEQUENCE [LARGE SCALE GENOMIC DNA]</scope>
    <source>
        <strain evidence="3">KCTC 33576</strain>
    </source>
</reference>